<dbReference type="RefSeq" id="XP_001211120.1">
    <property type="nucleotide sequence ID" value="XM_001211120.1"/>
</dbReference>
<accession>Q0CWJ2</accession>
<dbReference type="Proteomes" id="UP000007963">
    <property type="component" value="Unassembled WGS sequence"/>
</dbReference>
<dbReference type="Pfam" id="PF12505">
    <property type="entry name" value="DUF3712"/>
    <property type="match status" value="1"/>
</dbReference>
<dbReference type="GeneID" id="4316600"/>
<dbReference type="SUPFAM" id="SSF117070">
    <property type="entry name" value="LEA14-like"/>
    <property type="match status" value="1"/>
</dbReference>
<feature type="transmembrane region" description="Helical" evidence="2">
    <location>
        <begin position="36"/>
        <end position="60"/>
    </location>
</feature>
<dbReference type="VEuPathDB" id="FungiDB:ATEG_01942"/>
<protein>
    <submittedName>
        <fullName evidence="3">Uncharacterized protein</fullName>
    </submittedName>
</protein>
<dbReference type="OMA" id="AYPKIAQ"/>
<dbReference type="EMBL" id="CH476596">
    <property type="protein sequence ID" value="EAU36904.1"/>
    <property type="molecule type" value="Genomic_DNA"/>
</dbReference>
<dbReference type="HOGENOM" id="CLU_035244_1_0_1"/>
<dbReference type="eggNOG" id="ENOG502S22Q">
    <property type="taxonomic scope" value="Eukaryota"/>
</dbReference>
<name>Q0CWJ2_ASPTN</name>
<dbReference type="PANTHER" id="PTHR35895:SF1">
    <property type="entry name" value="LIPID-BINDING SERUM GLYCOPROTEIN C-TERMINAL DOMAIN-CONTAINING PROTEIN"/>
    <property type="match status" value="1"/>
</dbReference>
<dbReference type="GO" id="GO:0000329">
    <property type="term" value="C:fungal-type vacuole membrane"/>
    <property type="evidence" value="ECO:0007669"/>
    <property type="project" value="InterPro"/>
</dbReference>
<organism evidence="3 4">
    <name type="scientific">Aspergillus terreus (strain NIH 2624 / FGSC A1156)</name>
    <dbReference type="NCBI Taxonomy" id="341663"/>
    <lineage>
        <taxon>Eukaryota</taxon>
        <taxon>Fungi</taxon>
        <taxon>Dikarya</taxon>
        <taxon>Ascomycota</taxon>
        <taxon>Pezizomycotina</taxon>
        <taxon>Eurotiomycetes</taxon>
        <taxon>Eurotiomycetidae</taxon>
        <taxon>Eurotiales</taxon>
        <taxon>Aspergillaceae</taxon>
        <taxon>Aspergillus</taxon>
        <taxon>Aspergillus subgen. Circumdati</taxon>
    </lineage>
</organism>
<gene>
    <name evidence="3" type="ORF">ATEG_01942</name>
</gene>
<sequence length="333" mass="35939">MGSATKPDVSEMEGVAPPPTTNLGWKGRARAHFRRWWWVHVIVFIAVVLIIALPVVYVGYPNIAQGDIDDSTLTVKSMVISDPTPDSFQLDQTQVIGTHSKFHPKIFAFNAAVSLLGAASSFATVLVPQIKSHDGVEVHVQQRVNLSDAGAFGDFSKAVMLNEEVPLNVYGKPQLKQGALPTITVTYNKTATMKGLNKLSGFKLLNMSLTKAQSDGTNSEGRVLIPNPSVITISMGNVTLDLAVDGTSIGQSFLNDLVLKPGDNELPMKAKVDQEALAPMLVKYKDQNYMVPVQITGNSSVYNGQHLPYFETALAANQLHVDLNVLQIIGSSG</sequence>
<evidence type="ECO:0000256" key="1">
    <source>
        <dbReference type="SAM" id="MobiDB-lite"/>
    </source>
</evidence>
<dbReference type="AlphaFoldDB" id="Q0CWJ2"/>
<dbReference type="PANTHER" id="PTHR35895">
    <property type="entry name" value="CHROMOSOME 16, WHOLE GENOME SHOTGUN SEQUENCE"/>
    <property type="match status" value="1"/>
</dbReference>
<keyword evidence="2" id="KW-0472">Membrane</keyword>
<evidence type="ECO:0000256" key="2">
    <source>
        <dbReference type="SAM" id="Phobius"/>
    </source>
</evidence>
<dbReference type="OrthoDB" id="10039566at2759"/>
<proteinExistence type="predicted"/>
<evidence type="ECO:0000313" key="3">
    <source>
        <dbReference type="EMBL" id="EAU36904.1"/>
    </source>
</evidence>
<dbReference type="STRING" id="341663.Q0CWJ2"/>
<dbReference type="InterPro" id="IPR046368">
    <property type="entry name" value="Tag1"/>
</dbReference>
<reference evidence="4" key="1">
    <citation type="submission" date="2005-09" db="EMBL/GenBank/DDBJ databases">
        <title>Annotation of the Aspergillus terreus NIH2624 genome.</title>
        <authorList>
            <person name="Birren B.W."/>
            <person name="Lander E.S."/>
            <person name="Galagan J.E."/>
            <person name="Nusbaum C."/>
            <person name="Devon K."/>
            <person name="Henn M."/>
            <person name="Ma L.-J."/>
            <person name="Jaffe D.B."/>
            <person name="Butler J."/>
            <person name="Alvarez P."/>
            <person name="Gnerre S."/>
            <person name="Grabherr M."/>
            <person name="Kleber M."/>
            <person name="Mauceli E.W."/>
            <person name="Brockman W."/>
            <person name="Rounsley S."/>
            <person name="Young S.K."/>
            <person name="LaButti K."/>
            <person name="Pushparaj V."/>
            <person name="DeCaprio D."/>
            <person name="Crawford M."/>
            <person name="Koehrsen M."/>
            <person name="Engels R."/>
            <person name="Montgomery P."/>
            <person name="Pearson M."/>
            <person name="Howarth C."/>
            <person name="Larson L."/>
            <person name="Luoma S."/>
            <person name="White J."/>
            <person name="Alvarado L."/>
            <person name="Kodira C.D."/>
            <person name="Zeng Q."/>
            <person name="Oleary S."/>
            <person name="Yandava C."/>
            <person name="Denning D.W."/>
            <person name="Nierman W.C."/>
            <person name="Milne T."/>
            <person name="Madden K."/>
        </authorList>
    </citation>
    <scope>NUCLEOTIDE SEQUENCE [LARGE SCALE GENOMIC DNA]</scope>
    <source>
        <strain evidence="4">NIH 2624 / FGSC A1156</strain>
    </source>
</reference>
<keyword evidence="2" id="KW-1133">Transmembrane helix</keyword>
<evidence type="ECO:0000313" key="4">
    <source>
        <dbReference type="Proteomes" id="UP000007963"/>
    </source>
</evidence>
<keyword evidence="2" id="KW-0812">Transmembrane</keyword>
<feature type="region of interest" description="Disordered" evidence="1">
    <location>
        <begin position="1"/>
        <end position="21"/>
    </location>
</feature>
<dbReference type="InterPro" id="IPR022185">
    <property type="entry name" value="DUF3712"/>
</dbReference>